<dbReference type="Pfam" id="PF01475">
    <property type="entry name" value="FUR"/>
    <property type="match status" value="1"/>
</dbReference>
<dbReference type="EMBL" id="CP089291">
    <property type="protein sequence ID" value="UOF92301.1"/>
    <property type="molecule type" value="Genomic_DNA"/>
</dbReference>
<dbReference type="Proteomes" id="UP000830167">
    <property type="component" value="Chromosome"/>
</dbReference>
<sequence>MDIDSVKELLHQNNFRITYERELVLDTFLKTEKIVTPAQLFELVQRKHVRVGLTTVYRLLEVLTKLDLTTPFLVNGEIYYTFCTHQHHHHFICLHCRRVQDVFECLPFQNISRYGTMTSHKIDLFGYCVTCEREPSQEVKH</sequence>
<dbReference type="CDD" id="cd07153">
    <property type="entry name" value="Fur_like"/>
    <property type="match status" value="1"/>
</dbReference>
<keyword evidence="4" id="KW-0805">Transcription regulation</keyword>
<protein>
    <submittedName>
        <fullName evidence="7">Transcriptional repressor</fullName>
    </submittedName>
</protein>
<dbReference type="Gene3D" id="3.30.1490.190">
    <property type="match status" value="1"/>
</dbReference>
<dbReference type="InterPro" id="IPR036390">
    <property type="entry name" value="WH_DNA-bd_sf"/>
</dbReference>
<reference evidence="7" key="1">
    <citation type="submission" date="2021-12" db="EMBL/GenBank/DDBJ databases">
        <title>Alicyclobacillaceae gen. nov., sp. nov., isolated from chalcocite enrichment system.</title>
        <authorList>
            <person name="Jiang Z."/>
        </authorList>
    </citation>
    <scope>NUCLEOTIDE SEQUENCE</scope>
    <source>
        <strain evidence="7">MYW30-H2</strain>
    </source>
</reference>
<dbReference type="PANTHER" id="PTHR33202">
    <property type="entry name" value="ZINC UPTAKE REGULATION PROTEIN"/>
    <property type="match status" value="1"/>
</dbReference>
<evidence type="ECO:0000256" key="5">
    <source>
        <dbReference type="ARBA" id="ARBA00023125"/>
    </source>
</evidence>
<evidence type="ECO:0000256" key="1">
    <source>
        <dbReference type="ARBA" id="ARBA00007957"/>
    </source>
</evidence>
<keyword evidence="2" id="KW-0678">Repressor</keyword>
<keyword evidence="3" id="KW-0862">Zinc</keyword>
<evidence type="ECO:0000256" key="3">
    <source>
        <dbReference type="ARBA" id="ARBA00022833"/>
    </source>
</evidence>
<keyword evidence="8" id="KW-1185">Reference proteome</keyword>
<evidence type="ECO:0000313" key="8">
    <source>
        <dbReference type="Proteomes" id="UP000830167"/>
    </source>
</evidence>
<comment type="similarity">
    <text evidence="1">Belongs to the Fur family.</text>
</comment>
<dbReference type="RefSeq" id="WP_347438978.1">
    <property type="nucleotide sequence ID" value="NZ_CP089291.1"/>
</dbReference>
<dbReference type="PANTHER" id="PTHR33202:SF7">
    <property type="entry name" value="FERRIC UPTAKE REGULATION PROTEIN"/>
    <property type="match status" value="1"/>
</dbReference>
<keyword evidence="5" id="KW-0238">DNA-binding</keyword>
<keyword evidence="6" id="KW-0804">Transcription</keyword>
<gene>
    <name evidence="7" type="ORF">LSG31_09115</name>
</gene>
<accession>A0ABY4CSR9</accession>
<dbReference type="Gene3D" id="1.10.10.10">
    <property type="entry name" value="Winged helix-like DNA-binding domain superfamily/Winged helix DNA-binding domain"/>
    <property type="match status" value="1"/>
</dbReference>
<dbReference type="InterPro" id="IPR043135">
    <property type="entry name" value="Fur_C"/>
</dbReference>
<dbReference type="InterPro" id="IPR036388">
    <property type="entry name" value="WH-like_DNA-bd_sf"/>
</dbReference>
<proteinExistence type="inferred from homology"/>
<dbReference type="SUPFAM" id="SSF46785">
    <property type="entry name" value="Winged helix' DNA-binding domain"/>
    <property type="match status" value="1"/>
</dbReference>
<evidence type="ECO:0000256" key="2">
    <source>
        <dbReference type="ARBA" id="ARBA00022491"/>
    </source>
</evidence>
<evidence type="ECO:0000313" key="7">
    <source>
        <dbReference type="EMBL" id="UOF92301.1"/>
    </source>
</evidence>
<name>A0ABY4CSR9_9BACL</name>
<organism evidence="7 8">
    <name type="scientific">Fodinisporobacter ferrooxydans</name>
    <dbReference type="NCBI Taxonomy" id="2901836"/>
    <lineage>
        <taxon>Bacteria</taxon>
        <taxon>Bacillati</taxon>
        <taxon>Bacillota</taxon>
        <taxon>Bacilli</taxon>
        <taxon>Bacillales</taxon>
        <taxon>Alicyclobacillaceae</taxon>
        <taxon>Fodinisporobacter</taxon>
    </lineage>
</organism>
<evidence type="ECO:0000256" key="4">
    <source>
        <dbReference type="ARBA" id="ARBA00023015"/>
    </source>
</evidence>
<evidence type="ECO:0000256" key="6">
    <source>
        <dbReference type="ARBA" id="ARBA00023163"/>
    </source>
</evidence>
<dbReference type="InterPro" id="IPR002481">
    <property type="entry name" value="FUR"/>
</dbReference>